<dbReference type="Gene3D" id="3.30.450.20">
    <property type="entry name" value="PAS domain"/>
    <property type="match status" value="3"/>
</dbReference>
<dbReference type="GO" id="GO:0000155">
    <property type="term" value="F:phosphorelay sensor kinase activity"/>
    <property type="evidence" value="ECO:0007669"/>
    <property type="project" value="InterPro"/>
</dbReference>
<dbReference type="Gene3D" id="1.10.287.130">
    <property type="match status" value="1"/>
</dbReference>
<dbReference type="InterPro" id="IPR001789">
    <property type="entry name" value="Sig_transdc_resp-reg_receiver"/>
</dbReference>
<dbReference type="AlphaFoldDB" id="A0A6J4SI83"/>
<dbReference type="NCBIfam" id="TIGR00229">
    <property type="entry name" value="sensory_box"/>
    <property type="match status" value="2"/>
</dbReference>
<dbReference type="CDD" id="cd00156">
    <property type="entry name" value="REC"/>
    <property type="match status" value="1"/>
</dbReference>
<feature type="domain" description="PAS" evidence="7">
    <location>
        <begin position="156"/>
        <end position="215"/>
    </location>
</feature>
<dbReference type="Pfam" id="PF08447">
    <property type="entry name" value="PAS_3"/>
    <property type="match status" value="1"/>
</dbReference>
<dbReference type="SUPFAM" id="SSF47384">
    <property type="entry name" value="Homodimeric domain of signal transducing histidine kinase"/>
    <property type="match status" value="1"/>
</dbReference>
<dbReference type="InterPro" id="IPR035965">
    <property type="entry name" value="PAS-like_dom_sf"/>
</dbReference>
<gene>
    <name evidence="9" type="ORF">AVDCRST_MAG44-650</name>
</gene>
<dbReference type="FunFam" id="3.30.450.20:FF:000099">
    <property type="entry name" value="Sensory box sensor histidine kinase"/>
    <property type="match status" value="1"/>
</dbReference>
<reference evidence="9" key="1">
    <citation type="submission" date="2020-02" db="EMBL/GenBank/DDBJ databases">
        <authorList>
            <person name="Meier V. D."/>
        </authorList>
    </citation>
    <scope>NUCLEOTIDE SEQUENCE</scope>
    <source>
        <strain evidence="9">AVDCRST_MAG44</strain>
    </source>
</reference>
<protein>
    <recommendedName>
        <fullName evidence="2">histidine kinase</fullName>
        <ecNumber evidence="2">2.7.13.3</ecNumber>
    </recommendedName>
</protein>
<dbReference type="EC" id="2.7.13.3" evidence="2"/>
<name>A0A6J4SI83_9SPHN</name>
<feature type="domain" description="PAC" evidence="8">
    <location>
        <begin position="229"/>
        <end position="281"/>
    </location>
</feature>
<dbReference type="PRINTS" id="PR00344">
    <property type="entry name" value="BCTRLSENSOR"/>
</dbReference>
<evidence type="ECO:0000256" key="3">
    <source>
        <dbReference type="ARBA" id="ARBA00022553"/>
    </source>
</evidence>
<dbReference type="InterPro" id="IPR001610">
    <property type="entry name" value="PAC"/>
</dbReference>
<accession>A0A6J4SI83</accession>
<dbReference type="InterPro" id="IPR036097">
    <property type="entry name" value="HisK_dim/P_sf"/>
</dbReference>
<dbReference type="InterPro" id="IPR004358">
    <property type="entry name" value="Sig_transdc_His_kin-like_C"/>
</dbReference>
<dbReference type="PROSITE" id="PS50113">
    <property type="entry name" value="PAC"/>
    <property type="match status" value="2"/>
</dbReference>
<dbReference type="PROSITE" id="PS50110">
    <property type="entry name" value="RESPONSE_REGULATORY"/>
    <property type="match status" value="1"/>
</dbReference>
<dbReference type="InterPro" id="IPR003594">
    <property type="entry name" value="HATPase_dom"/>
</dbReference>
<dbReference type="CDD" id="cd00082">
    <property type="entry name" value="HisKA"/>
    <property type="match status" value="1"/>
</dbReference>
<evidence type="ECO:0000259" key="8">
    <source>
        <dbReference type="PROSITE" id="PS50113"/>
    </source>
</evidence>
<dbReference type="SMART" id="SM00388">
    <property type="entry name" value="HisKA"/>
    <property type="match status" value="1"/>
</dbReference>
<comment type="catalytic activity">
    <reaction evidence="1">
        <text>ATP + protein L-histidine = ADP + protein N-phospho-L-histidine.</text>
        <dbReference type="EC" id="2.7.13.3"/>
    </reaction>
</comment>
<dbReference type="InterPro" id="IPR011006">
    <property type="entry name" value="CheY-like_superfamily"/>
</dbReference>
<dbReference type="PANTHER" id="PTHR43065">
    <property type="entry name" value="SENSOR HISTIDINE KINASE"/>
    <property type="match status" value="1"/>
</dbReference>
<evidence type="ECO:0000256" key="2">
    <source>
        <dbReference type="ARBA" id="ARBA00012438"/>
    </source>
</evidence>
<evidence type="ECO:0000259" key="5">
    <source>
        <dbReference type="PROSITE" id="PS50109"/>
    </source>
</evidence>
<dbReference type="InterPro" id="IPR000014">
    <property type="entry name" value="PAS"/>
</dbReference>
<dbReference type="InterPro" id="IPR003661">
    <property type="entry name" value="HisK_dim/P_dom"/>
</dbReference>
<keyword evidence="3 4" id="KW-0597">Phosphoprotein</keyword>
<feature type="domain" description="PAC" evidence="8">
    <location>
        <begin position="369"/>
        <end position="421"/>
    </location>
</feature>
<dbReference type="Gene3D" id="3.40.50.2300">
    <property type="match status" value="1"/>
</dbReference>
<dbReference type="SMART" id="SM00387">
    <property type="entry name" value="HATPase_c"/>
    <property type="match status" value="1"/>
</dbReference>
<dbReference type="Pfam" id="PF00512">
    <property type="entry name" value="HisKA"/>
    <property type="match status" value="1"/>
</dbReference>
<dbReference type="PROSITE" id="PS50109">
    <property type="entry name" value="HIS_KIN"/>
    <property type="match status" value="1"/>
</dbReference>
<dbReference type="InterPro" id="IPR000700">
    <property type="entry name" value="PAS-assoc_C"/>
</dbReference>
<dbReference type="Pfam" id="PF08448">
    <property type="entry name" value="PAS_4"/>
    <property type="match status" value="2"/>
</dbReference>
<dbReference type="InterPro" id="IPR013655">
    <property type="entry name" value="PAS_fold_3"/>
</dbReference>
<evidence type="ECO:0000256" key="1">
    <source>
        <dbReference type="ARBA" id="ARBA00000085"/>
    </source>
</evidence>
<dbReference type="SMART" id="SM00086">
    <property type="entry name" value="PAC"/>
    <property type="match status" value="3"/>
</dbReference>
<dbReference type="SUPFAM" id="SSF55785">
    <property type="entry name" value="PYP-like sensor domain (PAS domain)"/>
    <property type="match status" value="3"/>
</dbReference>
<dbReference type="SMART" id="SM00091">
    <property type="entry name" value="PAS"/>
    <property type="match status" value="3"/>
</dbReference>
<evidence type="ECO:0000259" key="7">
    <source>
        <dbReference type="PROSITE" id="PS50112"/>
    </source>
</evidence>
<feature type="domain" description="Histidine kinase" evidence="5">
    <location>
        <begin position="434"/>
        <end position="651"/>
    </location>
</feature>
<proteinExistence type="predicted"/>
<dbReference type="Pfam" id="PF00072">
    <property type="entry name" value="Response_reg"/>
    <property type="match status" value="1"/>
</dbReference>
<dbReference type="EMBL" id="CADCVY010000050">
    <property type="protein sequence ID" value="CAA9499193.1"/>
    <property type="molecule type" value="Genomic_DNA"/>
</dbReference>
<dbReference type="SUPFAM" id="SSF52172">
    <property type="entry name" value="CheY-like"/>
    <property type="match status" value="1"/>
</dbReference>
<dbReference type="PROSITE" id="PS50112">
    <property type="entry name" value="PAS"/>
    <property type="match status" value="1"/>
</dbReference>
<dbReference type="Pfam" id="PF02518">
    <property type="entry name" value="HATPase_c"/>
    <property type="match status" value="1"/>
</dbReference>
<feature type="domain" description="Response regulatory" evidence="6">
    <location>
        <begin position="675"/>
        <end position="787"/>
    </location>
</feature>
<evidence type="ECO:0000256" key="4">
    <source>
        <dbReference type="PROSITE-ProRule" id="PRU00169"/>
    </source>
</evidence>
<dbReference type="PANTHER" id="PTHR43065:SF49">
    <property type="entry name" value="HISTIDINE KINASE"/>
    <property type="match status" value="1"/>
</dbReference>
<organism evidence="9">
    <name type="scientific">uncultured Sphingomonas sp</name>
    <dbReference type="NCBI Taxonomy" id="158754"/>
    <lineage>
        <taxon>Bacteria</taxon>
        <taxon>Pseudomonadati</taxon>
        <taxon>Pseudomonadota</taxon>
        <taxon>Alphaproteobacteria</taxon>
        <taxon>Sphingomonadales</taxon>
        <taxon>Sphingomonadaceae</taxon>
        <taxon>Sphingomonas</taxon>
        <taxon>environmental samples</taxon>
    </lineage>
</organism>
<dbReference type="SUPFAM" id="SSF55874">
    <property type="entry name" value="ATPase domain of HSP90 chaperone/DNA topoisomerase II/histidine kinase"/>
    <property type="match status" value="1"/>
</dbReference>
<dbReference type="InterPro" id="IPR005467">
    <property type="entry name" value="His_kinase_dom"/>
</dbReference>
<dbReference type="SMART" id="SM00448">
    <property type="entry name" value="REC"/>
    <property type="match status" value="1"/>
</dbReference>
<dbReference type="Gene3D" id="3.30.565.10">
    <property type="entry name" value="Histidine kinase-like ATPase, C-terminal domain"/>
    <property type="match status" value="1"/>
</dbReference>
<dbReference type="CDD" id="cd00130">
    <property type="entry name" value="PAS"/>
    <property type="match status" value="3"/>
</dbReference>
<dbReference type="InterPro" id="IPR036890">
    <property type="entry name" value="HATPase_C_sf"/>
</dbReference>
<sequence length="791" mass="85781">MAMGNGGGHQGSASGGEELLLDVPLPREMFSPGGLLALADLLPVMCAFFDRDLVCRFANKPYAQWFERPRSAILGRTLGQVIGEGAVRMRRPMLDGALAGERQFFAIDYHHPTRGQVAVQTEYVPWIGPAGSVDGLVAVITDVTEQRAGELALRESEARFKRIANSAPVMMWVTRLDRTRDFVNDTYADFMGLSQEEARTADWRGFVHPDDQERLVMESVAGEAKGKPFTLEARYRRRDGEWRWLRSVSSPRFGADGDLVGFIGVASDITLAKEAEIELRRQVDERTAKLADSEAQFRAIFDTILEVVVLLAPDGTIVQLNRKEATWRDPDHDGAIGKKIWEAPTLQAYPQHRPQIEQAVKTAAAGGVFKAEVRMDRAGVPTSYLDVSVQPVRDGGGAIRYLLFEARDITDLKTAQEQLRQSQKMEALGQLTGGIAHDFNNLLTVVVGGLDIIAKRAHDAKLKRYAENALAAAERGARLTGQLLAFSRVQRLEVRPVPVGPLIESMRPLLRNVLGPGISKQFAVDPEPVTVMADPTQLEVALLNLAINARDAMPDGGVLTFETERVAIAGDSELDKGDYLALRISDTGAGMAEEVAARAFEPFFTTKDVGKGTGLGLSMVYGMARQSGGAARVESRQGQGTAVTLYFRVALGDAVTDTPGSTLPASAAARSNAGSVLVIDDDPDVRGFIVGALEENGYSVRQASDGREGLKLLERDRPDLVILDFIMPGLSGAEVANHIFAQHPDQPILFVSGYSETEAVKLVAPHAPLLAKPFRADALDQAVRGALATMP</sequence>
<evidence type="ECO:0000259" key="6">
    <source>
        <dbReference type="PROSITE" id="PS50110"/>
    </source>
</evidence>
<feature type="modified residue" description="4-aspartylphosphate" evidence="4">
    <location>
        <position position="724"/>
    </location>
</feature>
<evidence type="ECO:0000313" key="9">
    <source>
        <dbReference type="EMBL" id="CAA9499193.1"/>
    </source>
</evidence>
<dbReference type="InterPro" id="IPR013656">
    <property type="entry name" value="PAS_4"/>
</dbReference>